<name>A0ABM8WX41_9BURK</name>
<protein>
    <recommendedName>
        <fullName evidence="4">DNA-binding protein</fullName>
    </recommendedName>
</protein>
<evidence type="ECO:0000313" key="2">
    <source>
        <dbReference type="EMBL" id="CAG9172074.1"/>
    </source>
</evidence>
<dbReference type="EMBL" id="CAJZAI010000004">
    <property type="protein sequence ID" value="CAG9172074.1"/>
    <property type="molecule type" value="Genomic_DNA"/>
</dbReference>
<feature type="region of interest" description="Disordered" evidence="1">
    <location>
        <begin position="1"/>
        <end position="20"/>
    </location>
</feature>
<accession>A0ABM8WX41</accession>
<proteinExistence type="predicted"/>
<dbReference type="RefSeq" id="WP_224079742.1">
    <property type="nucleotide sequence ID" value="NZ_CAJZAI010000004.1"/>
</dbReference>
<reference evidence="2 3" key="1">
    <citation type="submission" date="2021-08" db="EMBL/GenBank/DDBJ databases">
        <authorList>
            <person name="Peeters C."/>
        </authorList>
    </citation>
    <scope>NUCLEOTIDE SEQUENCE [LARGE SCALE GENOMIC DNA]</scope>
    <source>
        <strain evidence="2 3">LMG 23992</strain>
    </source>
</reference>
<sequence>MNTETQIGLRPNATQDPVSAERASLAVAGYTPGAMTINEFCERYRISRPHLLRMRQAGNGPDEIRIGRRVLITNRAAIEWERRIEAQSAGNR</sequence>
<evidence type="ECO:0008006" key="4">
    <source>
        <dbReference type="Google" id="ProtNLM"/>
    </source>
</evidence>
<gene>
    <name evidence="2" type="ORF">LMG23992_02112</name>
</gene>
<dbReference type="Proteomes" id="UP000727654">
    <property type="component" value="Unassembled WGS sequence"/>
</dbReference>
<feature type="compositionally biased region" description="Polar residues" evidence="1">
    <location>
        <begin position="1"/>
        <end position="17"/>
    </location>
</feature>
<organism evidence="2 3">
    <name type="scientific">Cupriavidus laharis</name>
    <dbReference type="NCBI Taxonomy" id="151654"/>
    <lineage>
        <taxon>Bacteria</taxon>
        <taxon>Pseudomonadati</taxon>
        <taxon>Pseudomonadota</taxon>
        <taxon>Betaproteobacteria</taxon>
        <taxon>Burkholderiales</taxon>
        <taxon>Burkholderiaceae</taxon>
        <taxon>Cupriavidus</taxon>
    </lineage>
</organism>
<evidence type="ECO:0000313" key="3">
    <source>
        <dbReference type="Proteomes" id="UP000727654"/>
    </source>
</evidence>
<keyword evidence="3" id="KW-1185">Reference proteome</keyword>
<comment type="caution">
    <text evidence="2">The sequence shown here is derived from an EMBL/GenBank/DDBJ whole genome shotgun (WGS) entry which is preliminary data.</text>
</comment>
<evidence type="ECO:0000256" key="1">
    <source>
        <dbReference type="SAM" id="MobiDB-lite"/>
    </source>
</evidence>